<dbReference type="PROSITE" id="PS51762">
    <property type="entry name" value="GH16_2"/>
    <property type="match status" value="1"/>
</dbReference>
<dbReference type="PANTHER" id="PTHR22925">
    <property type="entry name" value="GLYCOSYL HYDROLASE 43 FAMILY MEMBER"/>
    <property type="match status" value="1"/>
</dbReference>
<evidence type="ECO:0000256" key="4">
    <source>
        <dbReference type="ARBA" id="ARBA00023295"/>
    </source>
</evidence>
<keyword evidence="3 7" id="KW-0378">Hydrolase</keyword>
<feature type="chain" id="PRO_5044549920" evidence="5">
    <location>
        <begin position="22"/>
        <end position="631"/>
    </location>
</feature>
<evidence type="ECO:0000313" key="11">
    <source>
        <dbReference type="Proteomes" id="UP001060104"/>
    </source>
</evidence>
<gene>
    <name evidence="7" type="primary">bglA_2</name>
    <name evidence="7" type="ORF">ERS852461_01270</name>
    <name evidence="8" type="ORF">NXW97_06700</name>
    <name evidence="9" type="ORF">NXY30_07850</name>
</gene>
<evidence type="ECO:0000313" key="10">
    <source>
        <dbReference type="Proteomes" id="UP000095606"/>
    </source>
</evidence>
<evidence type="ECO:0000259" key="6">
    <source>
        <dbReference type="PROSITE" id="PS51762"/>
    </source>
</evidence>
<evidence type="ECO:0000313" key="7">
    <source>
        <dbReference type="EMBL" id="CUO84466.1"/>
    </source>
</evidence>
<feature type="domain" description="GH16" evidence="6">
    <location>
        <begin position="21"/>
        <end position="285"/>
    </location>
</feature>
<comment type="similarity">
    <text evidence="2">Belongs to the glycosyl hydrolase 43 family.</text>
</comment>
<dbReference type="GeneID" id="69588442"/>
<evidence type="ECO:0000313" key="8">
    <source>
        <dbReference type="EMBL" id="MCS2791700.1"/>
    </source>
</evidence>
<dbReference type="InterPro" id="IPR006710">
    <property type="entry name" value="Glyco_hydro_43"/>
</dbReference>
<dbReference type="RefSeq" id="WP_010536345.1">
    <property type="nucleotide sequence ID" value="NZ_CABMFH010000003.1"/>
</dbReference>
<evidence type="ECO:0000313" key="9">
    <source>
        <dbReference type="EMBL" id="UVQ76279.1"/>
    </source>
</evidence>
<dbReference type="Gene3D" id="2.60.120.200">
    <property type="match status" value="1"/>
</dbReference>
<name>A0A174IE81_9BACE</name>
<dbReference type="InterPro" id="IPR013320">
    <property type="entry name" value="ConA-like_dom_sf"/>
</dbReference>
<evidence type="ECO:0000256" key="2">
    <source>
        <dbReference type="ARBA" id="ARBA00009865"/>
    </source>
</evidence>
<organism evidence="7 10">
    <name type="scientific">Bacteroides faecis</name>
    <dbReference type="NCBI Taxonomy" id="674529"/>
    <lineage>
        <taxon>Bacteria</taxon>
        <taxon>Pseudomonadati</taxon>
        <taxon>Bacteroidota</taxon>
        <taxon>Bacteroidia</taxon>
        <taxon>Bacteroidales</taxon>
        <taxon>Bacteroidaceae</taxon>
        <taxon>Bacteroides</taxon>
    </lineage>
</organism>
<dbReference type="Pfam" id="PF00722">
    <property type="entry name" value="Glyco_hydro_16"/>
    <property type="match status" value="1"/>
</dbReference>
<keyword evidence="11" id="KW-1185">Reference proteome</keyword>
<reference evidence="8" key="2">
    <citation type="submission" date="2022-08" db="EMBL/GenBank/DDBJ databases">
        <title>Genome Sequencing of Bacteroides fragilis Group Isolates with Nanopore Technology.</title>
        <authorList>
            <person name="Tisza M.J."/>
            <person name="Smith D."/>
            <person name="Dekker J.P."/>
        </authorList>
    </citation>
    <scope>NUCLEOTIDE SEQUENCE</scope>
    <source>
        <strain evidence="8">BFG-351</strain>
        <strain evidence="9">BFG-527</strain>
    </source>
</reference>
<feature type="signal peptide" evidence="5">
    <location>
        <begin position="1"/>
        <end position="21"/>
    </location>
</feature>
<dbReference type="Proteomes" id="UP000095606">
    <property type="component" value="Unassembled WGS sequence"/>
</dbReference>
<dbReference type="EMBL" id="CP103141">
    <property type="protein sequence ID" value="UVQ76279.1"/>
    <property type="molecule type" value="Genomic_DNA"/>
</dbReference>
<evidence type="ECO:0000256" key="5">
    <source>
        <dbReference type="SAM" id="SignalP"/>
    </source>
</evidence>
<dbReference type="AlphaFoldDB" id="A0A174IE81"/>
<accession>A0A174IE81</accession>
<evidence type="ECO:0000256" key="1">
    <source>
        <dbReference type="ARBA" id="ARBA00006865"/>
    </source>
</evidence>
<sequence>MKIVKIVNLMMGLSFSLCTLAENDWRLVWSDEFETDGPLDSSVWNFEQGYARNEEAQWYQQDNAICRNGYLIIEARKEKDRKNPLYVAGSKDWRKKREFVEYTSSSVTTAGKKEFLYGRFEIKARIPVAKGAWPAIWALGRDMEWPSCGEIDIMEYYQIKGVPHILANAAWGTDRQWHAKWDSQATPYSHFTDKDPDWASKFHIWRMDWDEEAIKLYLDDELLNEIPLKNTINGKIGKGTNPFTRPQYLLLNLAIGGINGGPIDEAALPMKYEIDYVRVYQKEKKIASGEVWRDMDGELINAHGGGILFHEGKYYWFGEHRPATGFVTEKGIACYSSTDLLNWKNEGIVFAVSEEAGSDIEKGCIMERPKVIYNKKTGKFVMWLHLELKGQGYGPARTAVAVSDSPVGPYRFIRSGRVNPGIYPLNMTKKERKLKWNLEQYKEWWTPEWYEAIRKGMFVKRDLEGGQMSRDMTLFVDDDEKAYHIYSSEENLTLQIAELTDDYLNHSGKYIRIFPGGHNEAPAIFKKDGIYWMITSGCTGWDPNKARLLTATSILGEWKQLPNPCIGENADKTFGGQSTYILPLPDKKQFLFMADNWRPKSLEDSRYIWLPIQFNEKGTPFIEWVDRWKID</sequence>
<dbReference type="Gene3D" id="2.115.10.20">
    <property type="entry name" value="Glycosyl hydrolase domain, family 43"/>
    <property type="match status" value="1"/>
</dbReference>
<protein>
    <submittedName>
        <fullName evidence="7">Beta-glucanase</fullName>
        <ecNumber evidence="7">3.2.1.73</ecNumber>
    </submittedName>
    <submittedName>
        <fullName evidence="8">Family 16 glycosylhydrolase</fullName>
    </submittedName>
</protein>
<dbReference type="CDD" id="cd18825">
    <property type="entry name" value="GH43_CtGH43-like"/>
    <property type="match status" value="1"/>
</dbReference>
<dbReference type="CDD" id="cd08023">
    <property type="entry name" value="GH16_laminarinase_like"/>
    <property type="match status" value="1"/>
</dbReference>
<dbReference type="EC" id="3.2.1.73" evidence="7"/>
<accession>A0A3E5GKC9</accession>
<proteinExistence type="inferred from homology"/>
<dbReference type="GO" id="GO:0005975">
    <property type="term" value="P:carbohydrate metabolic process"/>
    <property type="evidence" value="ECO:0007669"/>
    <property type="project" value="InterPro"/>
</dbReference>
<dbReference type="Proteomes" id="UP001204548">
    <property type="component" value="Unassembled WGS sequence"/>
</dbReference>
<keyword evidence="5" id="KW-0732">Signal</keyword>
<dbReference type="Pfam" id="PF04616">
    <property type="entry name" value="Glyco_hydro_43"/>
    <property type="match status" value="1"/>
</dbReference>
<dbReference type="Proteomes" id="UP001060104">
    <property type="component" value="Chromosome"/>
</dbReference>
<comment type="similarity">
    <text evidence="1">Belongs to the glycosyl hydrolase 16 family.</text>
</comment>
<keyword evidence="4 7" id="KW-0326">Glycosidase</keyword>
<dbReference type="SUPFAM" id="SSF75005">
    <property type="entry name" value="Arabinanase/levansucrase/invertase"/>
    <property type="match status" value="1"/>
</dbReference>
<dbReference type="GO" id="GO:0042972">
    <property type="term" value="F:licheninase activity"/>
    <property type="evidence" value="ECO:0007669"/>
    <property type="project" value="UniProtKB-EC"/>
</dbReference>
<dbReference type="InterPro" id="IPR000757">
    <property type="entry name" value="Beta-glucanase-like"/>
</dbReference>
<dbReference type="InterPro" id="IPR023296">
    <property type="entry name" value="Glyco_hydro_beta-prop_sf"/>
</dbReference>
<dbReference type="EMBL" id="JANUTS010000001">
    <property type="protein sequence ID" value="MCS2791700.1"/>
    <property type="molecule type" value="Genomic_DNA"/>
</dbReference>
<evidence type="ECO:0000256" key="3">
    <source>
        <dbReference type="ARBA" id="ARBA00022801"/>
    </source>
</evidence>
<dbReference type="EMBL" id="CZAE01000004">
    <property type="protein sequence ID" value="CUO84466.1"/>
    <property type="molecule type" value="Genomic_DNA"/>
</dbReference>
<reference evidence="7 10" key="1">
    <citation type="submission" date="2015-09" db="EMBL/GenBank/DDBJ databases">
        <authorList>
            <consortium name="Pathogen Informatics"/>
        </authorList>
    </citation>
    <scope>NUCLEOTIDE SEQUENCE [LARGE SCALE GENOMIC DNA]</scope>
    <source>
        <strain evidence="7 10">2789STDY5834846</strain>
    </source>
</reference>
<dbReference type="PANTHER" id="PTHR22925:SF3">
    <property type="entry name" value="GLYCOSYL HYDROLASE FAMILY PROTEIN 43"/>
    <property type="match status" value="1"/>
</dbReference>
<dbReference type="SUPFAM" id="SSF49899">
    <property type="entry name" value="Concanavalin A-like lectins/glucanases"/>
    <property type="match status" value="1"/>
</dbReference>